<keyword evidence="4" id="KW-0809">Transit peptide</keyword>
<dbReference type="EMBL" id="GISG01002036">
    <property type="protein sequence ID" value="MBA4614338.1"/>
    <property type="molecule type" value="Transcribed_RNA"/>
</dbReference>
<comment type="subcellular location">
    <subcellularLocation>
        <location evidence="1">Mitochondrion</location>
    </subcellularLocation>
</comment>
<dbReference type="PANTHER" id="PTHR45717:SF10">
    <property type="entry name" value="OS10G0501000 PROTEIN"/>
    <property type="match status" value="1"/>
</dbReference>
<dbReference type="GO" id="GO:0005739">
    <property type="term" value="C:mitochondrion"/>
    <property type="evidence" value="ECO:0007669"/>
    <property type="project" value="UniProtKB-SubCell"/>
</dbReference>
<dbReference type="InterPro" id="IPR002885">
    <property type="entry name" value="PPR_rpt"/>
</dbReference>
<feature type="repeat" description="PPR" evidence="6">
    <location>
        <begin position="355"/>
        <end position="389"/>
    </location>
</feature>
<evidence type="ECO:0000256" key="4">
    <source>
        <dbReference type="ARBA" id="ARBA00022946"/>
    </source>
</evidence>
<dbReference type="PROSITE" id="PS51375">
    <property type="entry name" value="PPR"/>
    <property type="match status" value="1"/>
</dbReference>
<dbReference type="GO" id="GO:0003729">
    <property type="term" value="F:mRNA binding"/>
    <property type="evidence" value="ECO:0007669"/>
    <property type="project" value="UniProtKB-ARBA"/>
</dbReference>
<sequence length="503" mass="57594">MKLTRLAKRTWSFYPQPQCPLRNVSGFAGYSTEITMFKRDARGPPLYRRLSRVGGPDKTVVPVLDQWIAEGGDVDQGELRRIIKELRNYRRFKHALEISQWMTDKRYMVLSASDVAVRLHLIANVYGIEQAENFFSNTPKQLRTLEVYGALLGCYALGKWVDKAETTLQKMRELGLPLSILNYNNVLSLYFRTGNHEKADILMHDLDIKGVKLDKVTYSILLNAYGAISDIDEFEKILAKIESDPTVDINWNVYANAAYHYRRFGLPDKALNLLKKSEKLASLTKKKHEALACILTIYATIGNREDVLRVWKKCKAYNVSNLCYKKMMSSILKFDDIATAEKILEEWEASNLSKDFRVPNFLISAYCKKGLMDKAESLIERAESKGWEKPNLFTWYWMSSGYVRSNQMAKAIQAMEHAIEERFPRGDWKPDKETLASCLKHLKEDGDADRSGNFVRLLNDQNIISAEVHARLVEFFSGEYAGQDVLQGYGLDGDSNHAEEEAD</sequence>
<comment type="similarity">
    <text evidence="2">Belongs to the PPR family. P subfamily.</text>
</comment>
<evidence type="ECO:0000256" key="6">
    <source>
        <dbReference type="PROSITE-ProRule" id="PRU00708"/>
    </source>
</evidence>
<dbReference type="Pfam" id="PF13041">
    <property type="entry name" value="PPR_2"/>
    <property type="match status" value="1"/>
</dbReference>
<dbReference type="SUPFAM" id="SSF48452">
    <property type="entry name" value="TPR-like"/>
    <property type="match status" value="1"/>
</dbReference>
<dbReference type="Pfam" id="PF01535">
    <property type="entry name" value="PPR"/>
    <property type="match status" value="2"/>
</dbReference>
<dbReference type="NCBIfam" id="TIGR00756">
    <property type="entry name" value="PPR"/>
    <property type="match status" value="2"/>
</dbReference>
<keyword evidence="5" id="KW-0496">Mitochondrion</keyword>
<accession>A0A7C8YBL5</accession>
<keyword evidence="3" id="KW-0677">Repeat</keyword>
<evidence type="ECO:0000256" key="3">
    <source>
        <dbReference type="ARBA" id="ARBA00022737"/>
    </source>
</evidence>
<dbReference type="InterPro" id="IPR011990">
    <property type="entry name" value="TPR-like_helical_dom_sf"/>
</dbReference>
<dbReference type="AlphaFoldDB" id="A0A7C8YBL5"/>
<evidence type="ECO:0000256" key="5">
    <source>
        <dbReference type="ARBA" id="ARBA00023128"/>
    </source>
</evidence>
<proteinExistence type="inferred from homology"/>
<reference evidence="7" key="1">
    <citation type="journal article" date="2013" name="J. Plant Res.">
        <title>Effect of fungi and light on seed germination of three Opuntia species from semiarid lands of central Mexico.</title>
        <authorList>
            <person name="Delgado-Sanchez P."/>
            <person name="Jimenez-Bremont J.F."/>
            <person name="Guerrero-Gonzalez Mde L."/>
            <person name="Flores J."/>
        </authorList>
    </citation>
    <scope>NUCLEOTIDE SEQUENCE</scope>
    <source>
        <tissue evidence="7">Cladode</tissue>
    </source>
</reference>
<reference evidence="7" key="2">
    <citation type="submission" date="2020-07" db="EMBL/GenBank/DDBJ databases">
        <authorList>
            <person name="Vera ALvarez R."/>
            <person name="Arias-Moreno D.M."/>
            <person name="Jimenez-Jacinto V."/>
            <person name="Jimenez-Bremont J.F."/>
            <person name="Swaminathan K."/>
            <person name="Moose S.P."/>
            <person name="Guerrero-Gonzalez M.L."/>
            <person name="Marino-Ramirez L."/>
            <person name="Landsman D."/>
            <person name="Rodriguez-Kessler M."/>
            <person name="Delgado-Sanchez P."/>
        </authorList>
    </citation>
    <scope>NUCLEOTIDE SEQUENCE</scope>
    <source>
        <tissue evidence="7">Cladode</tissue>
    </source>
</reference>
<name>A0A7C8YBL5_OPUST</name>
<dbReference type="Gene3D" id="1.25.40.10">
    <property type="entry name" value="Tetratricopeptide repeat domain"/>
    <property type="match status" value="2"/>
</dbReference>
<evidence type="ECO:0000256" key="1">
    <source>
        <dbReference type="ARBA" id="ARBA00004173"/>
    </source>
</evidence>
<dbReference type="FunFam" id="1.25.40.10:FF:000385">
    <property type="entry name" value="Pentatricopeptide repeat-containing protein mitochondrial"/>
    <property type="match status" value="1"/>
</dbReference>
<protein>
    <submittedName>
        <fullName evidence="7">Uncharacterized protein</fullName>
    </submittedName>
</protein>
<dbReference type="PANTHER" id="PTHR45717">
    <property type="entry name" value="OS12G0527900 PROTEIN"/>
    <property type="match status" value="1"/>
</dbReference>
<evidence type="ECO:0000256" key="2">
    <source>
        <dbReference type="ARBA" id="ARBA00007626"/>
    </source>
</evidence>
<organism evidence="7">
    <name type="scientific">Opuntia streptacantha</name>
    <name type="common">Prickly pear cactus</name>
    <name type="synonym">Opuntia cardona</name>
    <dbReference type="NCBI Taxonomy" id="393608"/>
    <lineage>
        <taxon>Eukaryota</taxon>
        <taxon>Viridiplantae</taxon>
        <taxon>Streptophyta</taxon>
        <taxon>Embryophyta</taxon>
        <taxon>Tracheophyta</taxon>
        <taxon>Spermatophyta</taxon>
        <taxon>Magnoliopsida</taxon>
        <taxon>eudicotyledons</taxon>
        <taxon>Gunneridae</taxon>
        <taxon>Pentapetalae</taxon>
        <taxon>Caryophyllales</taxon>
        <taxon>Cactineae</taxon>
        <taxon>Cactaceae</taxon>
        <taxon>Opuntioideae</taxon>
        <taxon>Opuntia</taxon>
    </lineage>
</organism>
<evidence type="ECO:0000313" key="7">
    <source>
        <dbReference type="EMBL" id="MBA4614338.1"/>
    </source>
</evidence>